<feature type="domain" description="Lipase" evidence="14">
    <location>
        <begin position="186"/>
        <end position="456"/>
    </location>
</feature>
<evidence type="ECO:0000256" key="8">
    <source>
        <dbReference type="ARBA" id="ARBA00022454"/>
    </source>
</evidence>
<dbReference type="PANTHER" id="PTHR11610">
    <property type="entry name" value="LIPASE"/>
    <property type="match status" value="1"/>
</dbReference>
<dbReference type="InterPro" id="IPR013818">
    <property type="entry name" value="Lipase"/>
</dbReference>
<organism evidence="15 16">
    <name type="scientific">Armadillidium nasatum</name>
    <dbReference type="NCBI Taxonomy" id="96803"/>
    <lineage>
        <taxon>Eukaryota</taxon>
        <taxon>Metazoa</taxon>
        <taxon>Ecdysozoa</taxon>
        <taxon>Arthropoda</taxon>
        <taxon>Crustacea</taxon>
        <taxon>Multicrustacea</taxon>
        <taxon>Malacostraca</taxon>
        <taxon>Eumalacostraca</taxon>
        <taxon>Peracarida</taxon>
        <taxon>Isopoda</taxon>
        <taxon>Oniscidea</taxon>
        <taxon>Crinocheta</taxon>
        <taxon>Armadillidiidae</taxon>
        <taxon>Armadillidium</taxon>
    </lineage>
</organism>
<name>A0A5N5SXM2_9CRUS</name>
<dbReference type="Pfam" id="PF00151">
    <property type="entry name" value="Lipase"/>
    <property type="match status" value="1"/>
</dbReference>
<evidence type="ECO:0000313" key="16">
    <source>
        <dbReference type="Proteomes" id="UP000326759"/>
    </source>
</evidence>
<sequence length="608" mass="68245">MISRVNRTKEWCDPVLGCLYITNDWYSIYRPINALPDTRKKINTRFYLHTRSEPNENIVKEETLGIFLHILLGGVFVPGRCKGGKGLGKGGTKYHRKVLHDNIQGITKPTIRRLPRRGGVKRIPGMIYEETRDRKNGLHTPKSEEITRICSFRTQMESYILSSNPSIILLTQYQNMIDYANYEVETPPWLKTLASAFLAYGDYNVFRVDWGDGSRPMYYQATANTRVVGLEIGHFVNTLIEKLNLDPSKVHCVGHSLGSHTCGYGGEQVKGMGRITGLDPAGPYFTGTADFVHLDASDALFVDNIHTDADSIFVLGYGTSEPMGNVDIYPNSGHDQPGCDPVKIAMEAITESLVEGFDDLVACSHTRAIEYFIETLQTAQCKWVSHECSDYSSYEGKISKNSLNENGFPFDFRVSVSSVLNDNSECTYLGIEGDDYVDKSRLNAIFYIDTNSKSPYCIQNYDVSILTSNPAEAEPWVMGRLYIWLYGDNGQSIEKAQITNDHEKIEHGKITRTLFISGMDVGHVVKVELKWVYDDEVTEPSTYCWPPFCNRSLYVKSIEVSPISHYPESERLSYVATACSSDGSTTEIKSGHTVAFKTSNLCTPVDDQ</sequence>
<dbReference type="GO" id="GO:0016298">
    <property type="term" value="F:lipase activity"/>
    <property type="evidence" value="ECO:0007669"/>
    <property type="project" value="InterPro"/>
</dbReference>
<evidence type="ECO:0000256" key="9">
    <source>
        <dbReference type="ARBA" id="ARBA00022525"/>
    </source>
</evidence>
<reference evidence="15 16" key="1">
    <citation type="journal article" date="2019" name="PLoS Biol.">
        <title>Sex chromosomes control vertical transmission of feminizing Wolbachia symbionts in an isopod.</title>
        <authorList>
            <person name="Becking T."/>
            <person name="Chebbi M.A."/>
            <person name="Giraud I."/>
            <person name="Moumen B."/>
            <person name="Laverre T."/>
            <person name="Caubet Y."/>
            <person name="Peccoud J."/>
            <person name="Gilbert C."/>
            <person name="Cordaux R."/>
        </authorList>
    </citation>
    <scope>NUCLEOTIDE SEQUENCE [LARGE SCALE GENOMIC DNA]</scope>
    <source>
        <strain evidence="15">ANa2</strain>
        <tissue evidence="15">Whole body excluding digestive tract and cuticle</tissue>
    </source>
</reference>
<dbReference type="Gene3D" id="3.40.50.1820">
    <property type="entry name" value="alpha/beta hydrolase"/>
    <property type="match status" value="1"/>
</dbReference>
<comment type="similarity">
    <text evidence="5">Belongs to the histone H4 family.</text>
</comment>
<evidence type="ECO:0000256" key="11">
    <source>
        <dbReference type="ARBA" id="ARBA00023242"/>
    </source>
</evidence>
<evidence type="ECO:0000256" key="2">
    <source>
        <dbReference type="ARBA" id="ARBA00004123"/>
    </source>
</evidence>
<evidence type="ECO:0000256" key="10">
    <source>
        <dbReference type="ARBA" id="ARBA00023125"/>
    </source>
</evidence>
<dbReference type="SUPFAM" id="SSF47113">
    <property type="entry name" value="Histone-fold"/>
    <property type="match status" value="1"/>
</dbReference>
<evidence type="ECO:0000256" key="3">
    <source>
        <dbReference type="ARBA" id="ARBA00004286"/>
    </source>
</evidence>
<gene>
    <name evidence="15" type="primary">PNLIP_0</name>
    <name evidence="15" type="ORF">Anas_12307</name>
</gene>
<dbReference type="OrthoDB" id="199913at2759"/>
<evidence type="ECO:0000256" key="7">
    <source>
        <dbReference type="ARBA" id="ARBA00020836"/>
    </source>
</evidence>
<dbReference type="GO" id="GO:0046982">
    <property type="term" value="F:protein heterodimerization activity"/>
    <property type="evidence" value="ECO:0007669"/>
    <property type="project" value="InterPro"/>
</dbReference>
<dbReference type="GO" id="GO:0005634">
    <property type="term" value="C:nucleus"/>
    <property type="evidence" value="ECO:0007669"/>
    <property type="project" value="UniProtKB-SubCell"/>
</dbReference>
<dbReference type="SUPFAM" id="SSF49723">
    <property type="entry name" value="Lipase/lipooxygenase domain (PLAT/LH2 domain)"/>
    <property type="match status" value="1"/>
</dbReference>
<dbReference type="GO" id="GO:0003677">
    <property type="term" value="F:DNA binding"/>
    <property type="evidence" value="ECO:0007669"/>
    <property type="project" value="UniProtKB-KW"/>
</dbReference>
<comment type="function">
    <text evidence="1">Core component of nucleosome. Nucleosomes wrap and compact DNA into chromatin, limiting DNA accessibility to the cellular machineries which require DNA as a template. Histones thereby play a central role in transcription regulation, DNA repair, DNA replication and chromosomal stability. DNA accessibility is regulated via a complex set of post-translational modifications of histones, also called histone code, and nucleosome remodeling.</text>
</comment>
<dbReference type="GO" id="GO:0000786">
    <property type="term" value="C:nucleosome"/>
    <property type="evidence" value="ECO:0007669"/>
    <property type="project" value="UniProtKB-KW"/>
</dbReference>
<comment type="caution">
    <text evidence="15">The sequence shown here is derived from an EMBL/GenBank/DDBJ whole genome shotgun (WGS) entry which is preliminary data.</text>
</comment>
<evidence type="ECO:0000256" key="12">
    <source>
        <dbReference type="ARBA" id="ARBA00023269"/>
    </source>
</evidence>
<comment type="subcellular location">
    <subcellularLocation>
        <location evidence="3">Chromosome</location>
    </subcellularLocation>
    <subcellularLocation>
        <location evidence="2">Nucleus</location>
    </subcellularLocation>
    <subcellularLocation>
        <location evidence="4">Secreted</location>
    </subcellularLocation>
</comment>
<dbReference type="Gene3D" id="1.10.20.10">
    <property type="entry name" value="Histone, subunit A"/>
    <property type="match status" value="1"/>
</dbReference>
<dbReference type="Proteomes" id="UP000326759">
    <property type="component" value="Unassembled WGS sequence"/>
</dbReference>
<dbReference type="GO" id="GO:0016042">
    <property type="term" value="P:lipid catabolic process"/>
    <property type="evidence" value="ECO:0007669"/>
    <property type="project" value="TreeGrafter"/>
</dbReference>
<evidence type="ECO:0000256" key="5">
    <source>
        <dbReference type="ARBA" id="ARBA00006564"/>
    </source>
</evidence>
<dbReference type="GO" id="GO:0005615">
    <property type="term" value="C:extracellular space"/>
    <property type="evidence" value="ECO:0007669"/>
    <property type="project" value="TreeGrafter"/>
</dbReference>
<keyword evidence="11" id="KW-0539">Nucleus</keyword>
<evidence type="ECO:0000256" key="1">
    <source>
        <dbReference type="ARBA" id="ARBA00002001"/>
    </source>
</evidence>
<dbReference type="SUPFAM" id="SSF53474">
    <property type="entry name" value="alpha/beta-Hydrolases"/>
    <property type="match status" value="1"/>
</dbReference>
<dbReference type="EMBL" id="SEYY01019033">
    <property type="protein sequence ID" value="KAB7498747.1"/>
    <property type="molecule type" value="Genomic_DNA"/>
</dbReference>
<comment type="similarity">
    <text evidence="6 13">Belongs to the AB hydrolase superfamily. Lipase family.</text>
</comment>
<dbReference type="InterPro" id="IPR009072">
    <property type="entry name" value="Histone-fold"/>
</dbReference>
<dbReference type="InterPro" id="IPR036392">
    <property type="entry name" value="PLAT/LH2_dom_sf"/>
</dbReference>
<evidence type="ECO:0000313" key="15">
    <source>
        <dbReference type="EMBL" id="KAB7498747.1"/>
    </source>
</evidence>
<dbReference type="InterPro" id="IPR001951">
    <property type="entry name" value="Histone_H4"/>
</dbReference>
<evidence type="ECO:0000256" key="13">
    <source>
        <dbReference type="RuleBase" id="RU004262"/>
    </source>
</evidence>
<dbReference type="PRINTS" id="PR00623">
    <property type="entry name" value="HISTONEH4"/>
</dbReference>
<evidence type="ECO:0000256" key="4">
    <source>
        <dbReference type="ARBA" id="ARBA00004613"/>
    </source>
</evidence>
<proteinExistence type="inferred from homology"/>
<keyword evidence="9" id="KW-0964">Secreted</keyword>
<dbReference type="InterPro" id="IPR029058">
    <property type="entry name" value="AB_hydrolase_fold"/>
</dbReference>
<dbReference type="GO" id="GO:0030527">
    <property type="term" value="F:structural constituent of chromatin"/>
    <property type="evidence" value="ECO:0007669"/>
    <property type="project" value="InterPro"/>
</dbReference>
<dbReference type="Gene3D" id="2.60.60.20">
    <property type="entry name" value="PLAT/LH2 domain"/>
    <property type="match status" value="1"/>
</dbReference>
<evidence type="ECO:0000256" key="6">
    <source>
        <dbReference type="ARBA" id="ARBA00010701"/>
    </source>
</evidence>
<dbReference type="PANTHER" id="PTHR11610:SF173">
    <property type="entry name" value="LIPASE DOMAIN-CONTAINING PROTEIN-RELATED"/>
    <property type="match status" value="1"/>
</dbReference>
<keyword evidence="12" id="KW-0544">Nucleosome core</keyword>
<accession>A0A5N5SXM2</accession>
<keyword evidence="8" id="KW-0158">Chromosome</keyword>
<keyword evidence="16" id="KW-1185">Reference proteome</keyword>
<keyword evidence="10" id="KW-0238">DNA-binding</keyword>
<evidence type="ECO:0000259" key="14">
    <source>
        <dbReference type="Pfam" id="PF00151"/>
    </source>
</evidence>
<dbReference type="InterPro" id="IPR000734">
    <property type="entry name" value="TAG_lipase"/>
</dbReference>
<dbReference type="AlphaFoldDB" id="A0A5N5SXM2"/>
<protein>
    <recommendedName>
        <fullName evidence="7">Histone H4</fullName>
    </recommendedName>
</protein>